<dbReference type="AlphaFoldDB" id="A0A2I0HEQ8"/>
<feature type="non-terminal residue" evidence="1">
    <location>
        <position position="74"/>
    </location>
</feature>
<keyword evidence="2" id="KW-1185">Reference proteome</keyword>
<evidence type="ECO:0000313" key="1">
    <source>
        <dbReference type="EMBL" id="PKI18285.1"/>
    </source>
</evidence>
<proteinExistence type="predicted"/>
<name>A0A2I0HEQ8_PUNGR</name>
<sequence length="74" mass="8664">MYDVPEVLELELGLWQWVLGRVNRSDMDNLLDTELDILLRPLGRDLQHAVQRHASARRDELPEIRHAAVHNDLE</sequence>
<comment type="caution">
    <text evidence="1">The sequence shown here is derived from an EMBL/GenBank/DDBJ whole genome shotgun (WGS) entry which is preliminary data.</text>
</comment>
<organism evidence="1 2">
    <name type="scientific">Punica granatum</name>
    <name type="common">Pomegranate</name>
    <dbReference type="NCBI Taxonomy" id="22663"/>
    <lineage>
        <taxon>Eukaryota</taxon>
        <taxon>Viridiplantae</taxon>
        <taxon>Streptophyta</taxon>
        <taxon>Embryophyta</taxon>
        <taxon>Tracheophyta</taxon>
        <taxon>Spermatophyta</taxon>
        <taxon>Magnoliopsida</taxon>
        <taxon>eudicotyledons</taxon>
        <taxon>Gunneridae</taxon>
        <taxon>Pentapetalae</taxon>
        <taxon>rosids</taxon>
        <taxon>malvids</taxon>
        <taxon>Myrtales</taxon>
        <taxon>Lythraceae</taxon>
        <taxon>Punica</taxon>
    </lineage>
</organism>
<dbReference type="Proteomes" id="UP000233551">
    <property type="component" value="Unassembled WGS sequence"/>
</dbReference>
<evidence type="ECO:0000313" key="2">
    <source>
        <dbReference type="Proteomes" id="UP000233551"/>
    </source>
</evidence>
<dbReference type="EMBL" id="PGOL01039879">
    <property type="protein sequence ID" value="PKI18285.1"/>
    <property type="molecule type" value="Genomic_DNA"/>
</dbReference>
<reference evidence="1 2" key="1">
    <citation type="submission" date="2017-11" db="EMBL/GenBank/DDBJ databases">
        <title>De-novo sequencing of pomegranate (Punica granatum L.) genome.</title>
        <authorList>
            <person name="Akparov Z."/>
            <person name="Amiraslanov A."/>
            <person name="Hajiyeva S."/>
            <person name="Abbasov M."/>
            <person name="Kaur K."/>
            <person name="Hamwieh A."/>
            <person name="Solovyev V."/>
            <person name="Salamov A."/>
            <person name="Braich B."/>
            <person name="Kosarev P."/>
            <person name="Mahmoud A."/>
            <person name="Hajiyev E."/>
            <person name="Babayeva S."/>
            <person name="Izzatullayeva V."/>
            <person name="Mammadov A."/>
            <person name="Mammadov A."/>
            <person name="Sharifova S."/>
            <person name="Ojaghi J."/>
            <person name="Eynullazada K."/>
            <person name="Bayramov B."/>
            <person name="Abdulazimova A."/>
            <person name="Shahmuradov I."/>
        </authorList>
    </citation>
    <scope>NUCLEOTIDE SEQUENCE [LARGE SCALE GENOMIC DNA]</scope>
    <source>
        <strain evidence="2">cv. AG2017</strain>
        <tissue evidence="1">Leaf</tissue>
    </source>
</reference>
<gene>
    <name evidence="1" type="ORF">CRG98_049441</name>
</gene>
<protein>
    <submittedName>
        <fullName evidence="1">Uncharacterized protein</fullName>
    </submittedName>
</protein>
<accession>A0A2I0HEQ8</accession>